<dbReference type="Proteomes" id="UP000799750">
    <property type="component" value="Unassembled WGS sequence"/>
</dbReference>
<evidence type="ECO:0000313" key="3">
    <source>
        <dbReference type="Proteomes" id="UP000799750"/>
    </source>
</evidence>
<feature type="region of interest" description="Disordered" evidence="1">
    <location>
        <begin position="274"/>
        <end position="519"/>
    </location>
</feature>
<feature type="compositionally biased region" description="Low complexity" evidence="1">
    <location>
        <begin position="832"/>
        <end position="862"/>
    </location>
</feature>
<feature type="compositionally biased region" description="Polar residues" evidence="1">
    <location>
        <begin position="739"/>
        <end position="749"/>
    </location>
</feature>
<evidence type="ECO:0000256" key="1">
    <source>
        <dbReference type="SAM" id="MobiDB-lite"/>
    </source>
</evidence>
<feature type="compositionally biased region" description="Basic and acidic residues" evidence="1">
    <location>
        <begin position="327"/>
        <end position="340"/>
    </location>
</feature>
<accession>A0A6A6R2J2</accession>
<feature type="compositionally biased region" description="Basic and acidic residues" evidence="1">
    <location>
        <begin position="679"/>
        <end position="695"/>
    </location>
</feature>
<keyword evidence="3" id="KW-1185">Reference proteome</keyword>
<sequence>MASLQPPSGFIELEDTRVFRVHFPQICLGPSSCINVKAFGLEINQGPVSARGDDLGFYVGNVEPDESVYDVGDNSSARGGLAKVGNLGMEVFAHAKSGSRDGAIMKDLLKNLLMRWFIKRIVLFIQMLKYLMMTDQLSSGCLTLSTNMALERVCDERRTRGNIHAPAAPVSPARYSVLIPISYVGFSSVTFAFLRRKQVNRHDMLLNLSSAAVSGANFPGSGNSVCSQPLSSLQHRAMHKMRQHPSRSPFQQGNSSKSSLEGLEKPVRSFKSFIKSVPPHPTLSKPLPPVPPECNSSPPSTPRERLSSHSTPPNQSPNPWEAPAEWLDPRRPTVSDHNSESNDIPKPSPPRTYSPILPEASPDTADDAFMDFPPPQGRKGSNNSRLSPVPESRYSVLGAPRTPPRSPLPEPPNSGTTSKASQLSIQPNIIEVPNSNEAPKKDQKLDAATISPRAPPASSFSPPSSSTKATPQRSYSPAKGLAVLGQYTGEEPRERTHLHLRDRKATGQSDTADGWENESSQNAYHHLLVDQYKGKAIGVPKLNHTSTFDEHGEHERDQTMLPRPLSWQKNSSGSASRQESPDKQPTIKEEQAEQIQKLRRGSGILNAFKRPKTQKYEQEERSPSHAPELQHEKAVAASFNTSKNKKKIRKHINPDHRFSAFYPRTRPLNLPRVPKLRPMKRDKTQQGENDKEKMPRFALAQPIAISSSRTASPLPRDLSSATPSIHLPSRPQSPPYLSPSAQRQTQRPESGSVYSSSGVRSSNSNSNSPHLSSSPSQGQTSHTRNISLSTFLSTTPPPPTPAPTTNTSSFSTPRPRSRSITGIFEKLKVRSSHISSHSRQSTGSSYSHHSQVPPSSQPIPQVLDAPGNNWDSTTELSEWRKAHPDDDKGGERKMGLFEKAMETRKKKVKEGRQEKLKKSIRVLGPTDPMIVEGFGGEERRPGYLGLGSDAKP</sequence>
<reference evidence="2" key="1">
    <citation type="journal article" date="2020" name="Stud. Mycol.">
        <title>101 Dothideomycetes genomes: a test case for predicting lifestyles and emergence of pathogens.</title>
        <authorList>
            <person name="Haridas S."/>
            <person name="Albert R."/>
            <person name="Binder M."/>
            <person name="Bloem J."/>
            <person name="Labutti K."/>
            <person name="Salamov A."/>
            <person name="Andreopoulos B."/>
            <person name="Baker S."/>
            <person name="Barry K."/>
            <person name="Bills G."/>
            <person name="Bluhm B."/>
            <person name="Cannon C."/>
            <person name="Castanera R."/>
            <person name="Culley D."/>
            <person name="Daum C."/>
            <person name="Ezra D."/>
            <person name="Gonzalez J."/>
            <person name="Henrissat B."/>
            <person name="Kuo A."/>
            <person name="Liang C."/>
            <person name="Lipzen A."/>
            <person name="Lutzoni F."/>
            <person name="Magnuson J."/>
            <person name="Mondo S."/>
            <person name="Nolan M."/>
            <person name="Ohm R."/>
            <person name="Pangilinan J."/>
            <person name="Park H.-J."/>
            <person name="Ramirez L."/>
            <person name="Alfaro M."/>
            <person name="Sun H."/>
            <person name="Tritt A."/>
            <person name="Yoshinaga Y."/>
            <person name="Zwiers L.-H."/>
            <person name="Turgeon B."/>
            <person name="Goodwin S."/>
            <person name="Spatafora J."/>
            <person name="Crous P."/>
            <person name="Grigoriev I."/>
        </authorList>
    </citation>
    <scope>NUCLEOTIDE SEQUENCE</scope>
    <source>
        <strain evidence="2">CBS 269.34</strain>
    </source>
</reference>
<organism evidence="2 3">
    <name type="scientific">Lophium mytilinum</name>
    <dbReference type="NCBI Taxonomy" id="390894"/>
    <lineage>
        <taxon>Eukaryota</taxon>
        <taxon>Fungi</taxon>
        <taxon>Dikarya</taxon>
        <taxon>Ascomycota</taxon>
        <taxon>Pezizomycotina</taxon>
        <taxon>Dothideomycetes</taxon>
        <taxon>Pleosporomycetidae</taxon>
        <taxon>Mytilinidiales</taxon>
        <taxon>Mytilinidiaceae</taxon>
        <taxon>Lophium</taxon>
    </lineage>
</organism>
<feature type="compositionally biased region" description="Basic and acidic residues" evidence="1">
    <location>
        <begin position="490"/>
        <end position="505"/>
    </location>
</feature>
<feature type="compositionally biased region" description="Pro residues" evidence="1">
    <location>
        <begin position="401"/>
        <end position="412"/>
    </location>
</feature>
<gene>
    <name evidence="2" type="ORF">BU16DRAFT_579682</name>
</gene>
<protein>
    <submittedName>
        <fullName evidence="2">Uncharacterized protein</fullName>
    </submittedName>
</protein>
<dbReference type="OrthoDB" id="3771671at2759"/>
<name>A0A6A6R2J2_9PEZI</name>
<feature type="compositionally biased region" description="Low complexity" evidence="1">
    <location>
        <begin position="750"/>
        <end position="776"/>
    </location>
</feature>
<feature type="compositionally biased region" description="Polar residues" evidence="1">
    <location>
        <begin position="567"/>
        <end position="578"/>
    </location>
</feature>
<feature type="compositionally biased region" description="Basic and acidic residues" evidence="1">
    <location>
        <begin position="547"/>
        <end position="558"/>
    </location>
</feature>
<feature type="compositionally biased region" description="Basic and acidic residues" evidence="1">
    <location>
        <begin position="579"/>
        <end position="591"/>
    </location>
</feature>
<feature type="compositionally biased region" description="Polar residues" evidence="1">
    <location>
        <begin position="777"/>
        <end position="786"/>
    </location>
</feature>
<feature type="compositionally biased region" description="Polar residues" evidence="1">
    <location>
        <begin position="506"/>
        <end position="519"/>
    </location>
</feature>
<feature type="compositionally biased region" description="Basic residues" evidence="1">
    <location>
        <begin position="236"/>
        <end position="245"/>
    </location>
</feature>
<feature type="compositionally biased region" description="Basic and acidic residues" evidence="1">
    <location>
        <begin position="614"/>
        <end position="634"/>
    </location>
</feature>
<proteinExistence type="predicted"/>
<feature type="compositionally biased region" description="Polar residues" evidence="1">
    <location>
        <begin position="246"/>
        <end position="259"/>
    </location>
</feature>
<feature type="region of interest" description="Disordered" evidence="1">
    <location>
        <begin position="542"/>
        <end position="952"/>
    </location>
</feature>
<feature type="compositionally biased region" description="Basic and acidic residues" evidence="1">
    <location>
        <begin position="877"/>
        <end position="903"/>
    </location>
</feature>
<feature type="compositionally biased region" description="Pro residues" evidence="1">
    <location>
        <begin position="278"/>
        <end position="292"/>
    </location>
</feature>
<feature type="compositionally biased region" description="Low complexity" evidence="1">
    <location>
        <begin position="456"/>
        <end position="466"/>
    </location>
</feature>
<evidence type="ECO:0000313" key="2">
    <source>
        <dbReference type="EMBL" id="KAF2498582.1"/>
    </source>
</evidence>
<feature type="compositionally biased region" description="Polar residues" evidence="1">
    <location>
        <begin position="413"/>
        <end position="437"/>
    </location>
</feature>
<dbReference type="EMBL" id="MU004185">
    <property type="protein sequence ID" value="KAF2498582.1"/>
    <property type="molecule type" value="Genomic_DNA"/>
</dbReference>
<feature type="region of interest" description="Disordered" evidence="1">
    <location>
        <begin position="233"/>
        <end position="262"/>
    </location>
</feature>
<dbReference type="AlphaFoldDB" id="A0A6A6R2J2"/>
<feature type="compositionally biased region" description="Low complexity" evidence="1">
    <location>
        <begin position="803"/>
        <end position="814"/>
    </location>
</feature>